<dbReference type="EMBL" id="CP137555">
    <property type="protein sequence ID" value="WOX05642.1"/>
    <property type="molecule type" value="Genomic_DNA"/>
</dbReference>
<dbReference type="Proteomes" id="UP001302477">
    <property type="component" value="Chromosome"/>
</dbReference>
<proteinExistence type="predicted"/>
<keyword evidence="2" id="KW-1185">Reference proteome</keyword>
<dbReference type="AlphaFoldDB" id="A0AAU0N011"/>
<name>A0AAU0N011_9GAMM</name>
<organism evidence="1 2">
    <name type="scientific">Microbulbifer pacificus</name>
    <dbReference type="NCBI Taxonomy" id="407164"/>
    <lineage>
        <taxon>Bacteria</taxon>
        <taxon>Pseudomonadati</taxon>
        <taxon>Pseudomonadota</taxon>
        <taxon>Gammaproteobacteria</taxon>
        <taxon>Cellvibrionales</taxon>
        <taxon>Microbulbiferaceae</taxon>
        <taxon>Microbulbifer</taxon>
    </lineage>
</organism>
<evidence type="ECO:0000313" key="2">
    <source>
        <dbReference type="Proteomes" id="UP001302477"/>
    </source>
</evidence>
<evidence type="ECO:0000313" key="1">
    <source>
        <dbReference type="EMBL" id="WOX05642.1"/>
    </source>
</evidence>
<gene>
    <name evidence="1" type="ORF">R5R33_00415</name>
</gene>
<dbReference type="KEGG" id="mpaf:R5R33_00415"/>
<accession>A0AAU0N011</accession>
<sequence length="111" mass="12575">MSIGQKIYQLIEQFAIEPTCWKQFTSAFKNVLVDQGTADDLAHKMATIAFDALRLHAGNDYHLGMVEVIALHPEFEQTMYQDIAATSAMHKYMTFCMHLDNMQSVSGSTRQ</sequence>
<protein>
    <submittedName>
        <fullName evidence="1">Uncharacterized protein</fullName>
    </submittedName>
</protein>
<reference evidence="1 2" key="1">
    <citation type="submission" date="2023-10" db="EMBL/GenBank/DDBJ databases">
        <title>Description of Microbulbifer bruguierae sp. nov., isolated from the sediments of mangrove plant Bruguiera sexangula and comparative genomic analyses of the genus Microbulbifer.</title>
        <authorList>
            <person name="Long M."/>
        </authorList>
    </citation>
    <scope>NUCLEOTIDE SEQUENCE [LARGE SCALE GENOMIC DNA]</scope>
    <source>
        <strain evidence="1 2">SPO729</strain>
    </source>
</reference>
<dbReference type="RefSeq" id="WP_318954112.1">
    <property type="nucleotide sequence ID" value="NZ_CP137555.1"/>
</dbReference>